<evidence type="ECO:0000313" key="3">
    <source>
        <dbReference type="Proteomes" id="UP000247807"/>
    </source>
</evidence>
<dbReference type="RefSeq" id="WP_158466003.1">
    <property type="nucleotide sequence ID" value="NZ_QJUE01000002.1"/>
</dbReference>
<dbReference type="PANTHER" id="PTHR22602:SF0">
    <property type="entry name" value="TRANSFERASE CAF17, MITOCHONDRIAL-RELATED"/>
    <property type="match status" value="1"/>
</dbReference>
<protein>
    <submittedName>
        <fullName evidence="2">Folate-binding protein YgfZ</fullName>
    </submittedName>
</protein>
<comment type="caution">
    <text evidence="2">The sequence shown here is derived from an EMBL/GenBank/DDBJ whole genome shotgun (WGS) entry which is preliminary data.</text>
</comment>
<sequence length="282" mass="32240">MTETKSLIWDETFPSLLLKGEGCATFLHGQTTADIYTQKQLESIFLSCCLSTKGSLKALLEIRISNDMAEIVIIAGEINSIINGFESVIFPADKVNLEVLDPIRRIQKINNYQSWKKSTPLWISNNDLIENEIYDYTRATKEELEIWKIRQGIPGLDKEINGETNPYELGLGDIINLDKGCYLGQEAIARFFRSKSLKHQLRYWEAYGDADDFDIGKKILKTNHKNELNQKVGFITSSIKTNDNFLCGLALIKNNFINKDIYFSEKEESMTIKKPISFTQPF</sequence>
<dbReference type="Gene3D" id="3.30.1360.120">
    <property type="entry name" value="Probable tRNA modification gtpase trme, domain 1"/>
    <property type="match status" value="2"/>
</dbReference>
<keyword evidence="1" id="KW-0809">Transit peptide</keyword>
<dbReference type="AlphaFoldDB" id="A0A318QZ96"/>
<dbReference type="NCBIfam" id="TIGR03317">
    <property type="entry name" value="ygfZ_signature"/>
    <property type="match status" value="1"/>
</dbReference>
<dbReference type="InterPro" id="IPR017703">
    <property type="entry name" value="YgfZ/GCV_T_CS"/>
</dbReference>
<dbReference type="InterPro" id="IPR045179">
    <property type="entry name" value="YgfZ/GcvT"/>
</dbReference>
<gene>
    <name evidence="2" type="ORF">DNJ73_01700</name>
</gene>
<dbReference type="GO" id="GO:0016226">
    <property type="term" value="P:iron-sulfur cluster assembly"/>
    <property type="evidence" value="ECO:0007669"/>
    <property type="project" value="TreeGrafter"/>
</dbReference>
<name>A0A318QZ96_PROMR</name>
<organism evidence="2 3">
    <name type="scientific">Prochlorococcus marinus XMU1408</name>
    <dbReference type="NCBI Taxonomy" id="2213228"/>
    <lineage>
        <taxon>Bacteria</taxon>
        <taxon>Bacillati</taxon>
        <taxon>Cyanobacteriota</taxon>
        <taxon>Cyanophyceae</taxon>
        <taxon>Synechococcales</taxon>
        <taxon>Prochlorococcaceae</taxon>
        <taxon>Prochlorococcus</taxon>
    </lineage>
</organism>
<accession>A0A318QZ96</accession>
<dbReference type="SUPFAM" id="SSF103025">
    <property type="entry name" value="Folate-binding domain"/>
    <property type="match status" value="1"/>
</dbReference>
<dbReference type="Proteomes" id="UP000247807">
    <property type="component" value="Unassembled WGS sequence"/>
</dbReference>
<dbReference type="PANTHER" id="PTHR22602">
    <property type="entry name" value="TRANSFERASE CAF17, MITOCHONDRIAL-RELATED"/>
    <property type="match status" value="1"/>
</dbReference>
<reference evidence="2 3" key="1">
    <citation type="journal article" date="2018" name="Appl. Environ. Microbiol.">
        <title>Genome rearrangement shapes Prochlorococcus ecological adaptation.</title>
        <authorList>
            <person name="Yan W."/>
            <person name="Wei S."/>
            <person name="Wang Q."/>
            <person name="Xiao X."/>
            <person name="Zeng Q."/>
            <person name="Jiao N."/>
            <person name="Zhang R."/>
        </authorList>
    </citation>
    <scope>NUCLEOTIDE SEQUENCE [LARGE SCALE GENOMIC DNA]</scope>
    <source>
        <strain evidence="2 3">XMU1408</strain>
    </source>
</reference>
<dbReference type="InterPro" id="IPR027266">
    <property type="entry name" value="TrmE/GcvT-like"/>
</dbReference>
<dbReference type="EMBL" id="QJUE01000002">
    <property type="protein sequence ID" value="PYE02506.1"/>
    <property type="molecule type" value="Genomic_DNA"/>
</dbReference>
<proteinExistence type="predicted"/>
<evidence type="ECO:0000256" key="1">
    <source>
        <dbReference type="ARBA" id="ARBA00022946"/>
    </source>
</evidence>
<evidence type="ECO:0000313" key="2">
    <source>
        <dbReference type="EMBL" id="PYE02506.1"/>
    </source>
</evidence>
<dbReference type="OrthoDB" id="9796287at2"/>